<dbReference type="InterPro" id="IPR001783">
    <property type="entry name" value="Lumazine-bd"/>
</dbReference>
<dbReference type="Proteomes" id="UP000054618">
    <property type="component" value="Unassembled WGS sequence"/>
</dbReference>
<reference evidence="12 13" key="1">
    <citation type="submission" date="2015-11" db="EMBL/GenBank/DDBJ databases">
        <title>Genomic analysis of 38 Legionella species identifies large and diverse effector repertoires.</title>
        <authorList>
            <person name="Burstein D."/>
            <person name="Amaro F."/>
            <person name="Zusman T."/>
            <person name="Lifshitz Z."/>
            <person name="Cohen O."/>
            <person name="Gilbert J.A."/>
            <person name="Pupko T."/>
            <person name="Shuman H.A."/>
            <person name="Segal G."/>
        </authorList>
    </citation>
    <scope>NUCLEOTIDE SEQUENCE [LARGE SCALE GENOMIC DNA]</scope>
    <source>
        <strain evidence="12 13">CDC#1442-AUS-E</strain>
    </source>
</reference>
<dbReference type="Gene3D" id="2.40.30.20">
    <property type="match status" value="2"/>
</dbReference>
<dbReference type="PROSITE" id="PS51177">
    <property type="entry name" value="LUMAZINE_BIND"/>
    <property type="match status" value="2"/>
</dbReference>
<name>A0A0W0XTM5_9GAMM</name>
<dbReference type="PANTHER" id="PTHR21098">
    <property type="entry name" value="RIBOFLAVIN SYNTHASE ALPHA CHAIN"/>
    <property type="match status" value="1"/>
</dbReference>
<comment type="pathway">
    <text evidence="3">Cofactor biosynthesis; riboflavin biosynthesis; riboflavin from 2-hydroxy-3-oxobutyl phosphate and 5-amino-6-(D-ribitylamino)uracil: step 2/2.</text>
</comment>
<dbReference type="AlphaFoldDB" id="A0A0W0XTM5"/>
<comment type="function">
    <text evidence="2">Catalyzes the dismutation of two molecules of 6,7-dimethyl-8-ribityllumazine, resulting in the formation of riboflavin and 5-amino-6-(D-ribitylamino)uracil.</text>
</comment>
<dbReference type="OrthoDB" id="9788537at2"/>
<dbReference type="InterPro" id="IPR023366">
    <property type="entry name" value="ATP_synth_asu-like_sf"/>
</dbReference>
<proteinExistence type="predicted"/>
<organism evidence="12 13">
    <name type="scientific">Legionella quinlivanii</name>
    <dbReference type="NCBI Taxonomy" id="45073"/>
    <lineage>
        <taxon>Bacteria</taxon>
        <taxon>Pseudomonadati</taxon>
        <taxon>Pseudomonadota</taxon>
        <taxon>Gammaproteobacteria</taxon>
        <taxon>Legionellales</taxon>
        <taxon>Legionellaceae</taxon>
        <taxon>Legionella</taxon>
    </lineage>
</organism>
<comment type="caution">
    <text evidence="12">The sequence shown here is derived from an EMBL/GenBank/DDBJ whole genome shotgun (WGS) entry which is preliminary data.</text>
</comment>
<evidence type="ECO:0000256" key="10">
    <source>
        <dbReference type="PROSITE-ProRule" id="PRU00524"/>
    </source>
</evidence>
<evidence type="ECO:0000256" key="7">
    <source>
        <dbReference type="ARBA" id="ARBA00022679"/>
    </source>
</evidence>
<dbReference type="EC" id="2.5.1.9" evidence="4 9"/>
<dbReference type="NCBIfam" id="NF006767">
    <property type="entry name" value="PRK09289.1"/>
    <property type="match status" value="1"/>
</dbReference>
<evidence type="ECO:0000256" key="6">
    <source>
        <dbReference type="ARBA" id="ARBA00022619"/>
    </source>
</evidence>
<evidence type="ECO:0000256" key="3">
    <source>
        <dbReference type="ARBA" id="ARBA00004887"/>
    </source>
</evidence>
<sequence length="196" mass="21499">MFTGLVEKVGKVLTNTPVSSGNRLVVEAFIPDLQEGESIAVNGTCLTWLPESPTKLQFDVSPETLDVTTLGSLQEGEPVNLERAMMASTRLGGHYVCGHVNTTAFVKERRKIKDFTELVVGGFSEDQRKYLIPKGSITLDGVSLTINDVRGREISLMIVPYTLENTTLKFIGEGKKINVEFDYIAQIVAYNLSLVG</sequence>
<keyword evidence="6" id="KW-0686">Riboflavin biosynthesis</keyword>
<dbReference type="PATRIC" id="fig|45073.5.peg.2352"/>
<evidence type="ECO:0000256" key="2">
    <source>
        <dbReference type="ARBA" id="ARBA00002803"/>
    </source>
</evidence>
<evidence type="ECO:0000256" key="9">
    <source>
        <dbReference type="NCBIfam" id="TIGR00187"/>
    </source>
</evidence>
<feature type="domain" description="Lumazine-binding" evidence="11">
    <location>
        <begin position="1"/>
        <end position="94"/>
    </location>
</feature>
<keyword evidence="13" id="KW-1185">Reference proteome</keyword>
<keyword evidence="7" id="KW-0808">Transferase</keyword>
<dbReference type="GO" id="GO:0009231">
    <property type="term" value="P:riboflavin biosynthetic process"/>
    <property type="evidence" value="ECO:0007669"/>
    <property type="project" value="UniProtKB-KW"/>
</dbReference>
<dbReference type="PIRSF" id="PIRSF000498">
    <property type="entry name" value="Riboflavin_syn_A"/>
    <property type="match status" value="1"/>
</dbReference>
<protein>
    <recommendedName>
        <fullName evidence="5 9">Riboflavin synthase</fullName>
        <ecNumber evidence="4 9">2.5.1.9</ecNumber>
    </recommendedName>
</protein>
<dbReference type="STRING" id="45073.Lqui_2228"/>
<dbReference type="PANTHER" id="PTHR21098:SF12">
    <property type="entry name" value="RIBOFLAVIN SYNTHASE"/>
    <property type="match status" value="1"/>
</dbReference>
<feature type="repeat" description="Lumazine-binding" evidence="10">
    <location>
        <begin position="95"/>
        <end position="192"/>
    </location>
</feature>
<gene>
    <name evidence="12" type="primary">ribE_2</name>
    <name evidence="12" type="ORF">Lqui_2228</name>
</gene>
<dbReference type="CDD" id="cd00402">
    <property type="entry name" value="Riboflavin_synthase_like"/>
    <property type="match status" value="1"/>
</dbReference>
<evidence type="ECO:0000313" key="12">
    <source>
        <dbReference type="EMBL" id="KTD47964.1"/>
    </source>
</evidence>
<dbReference type="SUPFAM" id="SSF63380">
    <property type="entry name" value="Riboflavin synthase domain-like"/>
    <property type="match status" value="2"/>
</dbReference>
<keyword evidence="8" id="KW-0677">Repeat</keyword>
<dbReference type="EMBL" id="LNYS01000018">
    <property type="protein sequence ID" value="KTD47964.1"/>
    <property type="molecule type" value="Genomic_DNA"/>
</dbReference>
<evidence type="ECO:0000256" key="5">
    <source>
        <dbReference type="ARBA" id="ARBA00013950"/>
    </source>
</evidence>
<dbReference type="InterPro" id="IPR017938">
    <property type="entry name" value="Riboflavin_synthase-like_b-brl"/>
</dbReference>
<evidence type="ECO:0000256" key="1">
    <source>
        <dbReference type="ARBA" id="ARBA00000968"/>
    </source>
</evidence>
<dbReference type="RefSeq" id="WP_058508316.1">
    <property type="nucleotide sequence ID" value="NZ_CAAAIK010000009.1"/>
</dbReference>
<evidence type="ECO:0000256" key="8">
    <source>
        <dbReference type="ARBA" id="ARBA00022737"/>
    </source>
</evidence>
<dbReference type="Pfam" id="PF00677">
    <property type="entry name" value="Lum_binding"/>
    <property type="match status" value="2"/>
</dbReference>
<dbReference type="GO" id="GO:0004746">
    <property type="term" value="F:riboflavin synthase activity"/>
    <property type="evidence" value="ECO:0007669"/>
    <property type="project" value="UniProtKB-UniRule"/>
</dbReference>
<accession>A0A0W0XTM5</accession>
<feature type="repeat" description="Lumazine-binding" evidence="10">
    <location>
        <begin position="1"/>
        <end position="94"/>
    </location>
</feature>
<evidence type="ECO:0000313" key="13">
    <source>
        <dbReference type="Proteomes" id="UP000054618"/>
    </source>
</evidence>
<feature type="domain" description="Lumazine-binding" evidence="11">
    <location>
        <begin position="95"/>
        <end position="192"/>
    </location>
</feature>
<dbReference type="InterPro" id="IPR026017">
    <property type="entry name" value="Lumazine-bd_dom"/>
</dbReference>
<evidence type="ECO:0000259" key="11">
    <source>
        <dbReference type="PROSITE" id="PS51177"/>
    </source>
</evidence>
<dbReference type="NCBIfam" id="TIGR00187">
    <property type="entry name" value="ribE"/>
    <property type="match status" value="1"/>
</dbReference>
<evidence type="ECO:0000256" key="4">
    <source>
        <dbReference type="ARBA" id="ARBA00012827"/>
    </source>
</evidence>
<comment type="catalytic activity">
    <reaction evidence="1">
        <text>2 6,7-dimethyl-8-(1-D-ribityl)lumazine + H(+) = 5-amino-6-(D-ribitylamino)uracil + riboflavin</text>
        <dbReference type="Rhea" id="RHEA:20772"/>
        <dbReference type="ChEBI" id="CHEBI:15378"/>
        <dbReference type="ChEBI" id="CHEBI:15934"/>
        <dbReference type="ChEBI" id="CHEBI:57986"/>
        <dbReference type="ChEBI" id="CHEBI:58201"/>
        <dbReference type="EC" id="2.5.1.9"/>
    </reaction>
</comment>